<evidence type="ECO:0000256" key="1">
    <source>
        <dbReference type="SAM" id="Phobius"/>
    </source>
</evidence>
<name>A0A974H7T7_XENLA</name>
<sequence>MNLHFLLNILNVKGSFLLSMLSVLIIQFPALWQSLFMKWTDRSTYVRLNIDNSPKSIVLPAFNKTK</sequence>
<keyword evidence="1" id="KW-1133">Transmembrane helix</keyword>
<dbReference type="AlphaFoldDB" id="A0A974H7T7"/>
<evidence type="ECO:0000313" key="2">
    <source>
        <dbReference type="EMBL" id="OCT68044.1"/>
    </source>
</evidence>
<gene>
    <name evidence="2" type="ORF">XELAEV_18039340mg</name>
</gene>
<dbReference type="EMBL" id="CM004480">
    <property type="protein sequence ID" value="OCT68044.1"/>
    <property type="molecule type" value="Genomic_DNA"/>
</dbReference>
<dbReference type="Proteomes" id="UP000694892">
    <property type="component" value="Chromosome 8L"/>
</dbReference>
<proteinExistence type="predicted"/>
<reference evidence="3" key="1">
    <citation type="journal article" date="2016" name="Nature">
        <title>Genome evolution in the allotetraploid frog Xenopus laevis.</title>
        <authorList>
            <person name="Session A.M."/>
            <person name="Uno Y."/>
            <person name="Kwon T."/>
            <person name="Chapman J.A."/>
            <person name="Toyoda A."/>
            <person name="Takahashi S."/>
            <person name="Fukui A."/>
            <person name="Hikosaka A."/>
            <person name="Suzuki A."/>
            <person name="Kondo M."/>
            <person name="van Heeringen S.J."/>
            <person name="Quigley I."/>
            <person name="Heinz S."/>
            <person name="Ogino H."/>
            <person name="Ochi H."/>
            <person name="Hellsten U."/>
            <person name="Lyons J.B."/>
            <person name="Simakov O."/>
            <person name="Putnam N."/>
            <person name="Stites J."/>
            <person name="Kuroki Y."/>
            <person name="Tanaka T."/>
            <person name="Michiue T."/>
            <person name="Watanabe M."/>
            <person name="Bogdanovic O."/>
            <person name="Lister R."/>
            <person name="Georgiou G."/>
            <person name="Paranjpe S.S."/>
            <person name="van Kruijsbergen I."/>
            <person name="Shu S."/>
            <person name="Carlson J."/>
            <person name="Kinoshita T."/>
            <person name="Ohta Y."/>
            <person name="Mawaribuchi S."/>
            <person name="Jenkins J."/>
            <person name="Grimwood J."/>
            <person name="Schmutz J."/>
            <person name="Mitros T."/>
            <person name="Mozaffari S.V."/>
            <person name="Suzuki Y."/>
            <person name="Haramoto Y."/>
            <person name="Yamamoto T.S."/>
            <person name="Takagi C."/>
            <person name="Heald R."/>
            <person name="Miller K."/>
            <person name="Haudenschild C."/>
            <person name="Kitzman J."/>
            <person name="Nakayama T."/>
            <person name="Izutsu Y."/>
            <person name="Robert J."/>
            <person name="Fortriede J."/>
            <person name="Burns K."/>
            <person name="Lotay V."/>
            <person name="Karimi K."/>
            <person name="Yasuoka Y."/>
            <person name="Dichmann D.S."/>
            <person name="Flajnik M.F."/>
            <person name="Houston D.W."/>
            <person name="Shendure J."/>
            <person name="DuPasquier L."/>
            <person name="Vize P.D."/>
            <person name="Zorn A.M."/>
            <person name="Ito M."/>
            <person name="Marcotte E.M."/>
            <person name="Wallingford J.B."/>
            <person name="Ito Y."/>
            <person name="Asashima M."/>
            <person name="Ueno N."/>
            <person name="Matsuda Y."/>
            <person name="Veenstra G.J."/>
            <person name="Fujiyama A."/>
            <person name="Harland R.M."/>
            <person name="Taira M."/>
            <person name="Rokhsar D.S."/>
        </authorList>
    </citation>
    <scope>NUCLEOTIDE SEQUENCE [LARGE SCALE GENOMIC DNA]</scope>
    <source>
        <strain evidence="3">J</strain>
    </source>
</reference>
<accession>A0A974H7T7</accession>
<organism evidence="2 3">
    <name type="scientific">Xenopus laevis</name>
    <name type="common">African clawed frog</name>
    <dbReference type="NCBI Taxonomy" id="8355"/>
    <lineage>
        <taxon>Eukaryota</taxon>
        <taxon>Metazoa</taxon>
        <taxon>Chordata</taxon>
        <taxon>Craniata</taxon>
        <taxon>Vertebrata</taxon>
        <taxon>Euteleostomi</taxon>
        <taxon>Amphibia</taxon>
        <taxon>Batrachia</taxon>
        <taxon>Anura</taxon>
        <taxon>Pipoidea</taxon>
        <taxon>Pipidae</taxon>
        <taxon>Xenopodinae</taxon>
        <taxon>Xenopus</taxon>
        <taxon>Xenopus</taxon>
    </lineage>
</organism>
<evidence type="ECO:0000313" key="3">
    <source>
        <dbReference type="Proteomes" id="UP000694892"/>
    </source>
</evidence>
<feature type="transmembrane region" description="Helical" evidence="1">
    <location>
        <begin position="12"/>
        <end position="32"/>
    </location>
</feature>
<protein>
    <submittedName>
        <fullName evidence="2">Uncharacterized protein</fullName>
    </submittedName>
</protein>
<keyword evidence="1" id="KW-0812">Transmembrane</keyword>
<keyword evidence="1" id="KW-0472">Membrane</keyword>